<sequence>MSAAIFVGFVQCDQTWQRKGPPTRCTSDSAEVTRNMSEESGLDCIREAGSP</sequence>
<reference evidence="2 3" key="1">
    <citation type="journal article" date="2012" name="Science">
        <title>The Paleozoic origin of enzymatic lignin decomposition reconstructed from 31 fungal genomes.</title>
        <authorList>
            <person name="Floudas D."/>
            <person name="Binder M."/>
            <person name="Riley R."/>
            <person name="Barry K."/>
            <person name="Blanchette R.A."/>
            <person name="Henrissat B."/>
            <person name="Martinez A.T."/>
            <person name="Otillar R."/>
            <person name="Spatafora J.W."/>
            <person name="Yadav J.S."/>
            <person name="Aerts A."/>
            <person name="Benoit I."/>
            <person name="Boyd A."/>
            <person name="Carlson A."/>
            <person name="Copeland A."/>
            <person name="Coutinho P.M."/>
            <person name="de Vries R.P."/>
            <person name="Ferreira P."/>
            <person name="Findley K."/>
            <person name="Foster B."/>
            <person name="Gaskell J."/>
            <person name="Glotzer D."/>
            <person name="Gorecki P."/>
            <person name="Heitman J."/>
            <person name="Hesse C."/>
            <person name="Hori C."/>
            <person name="Igarashi K."/>
            <person name="Jurgens J.A."/>
            <person name="Kallen N."/>
            <person name="Kersten P."/>
            <person name="Kohler A."/>
            <person name="Kuees U."/>
            <person name="Kumar T.K.A."/>
            <person name="Kuo A."/>
            <person name="LaButti K."/>
            <person name="Larrondo L.F."/>
            <person name="Lindquist E."/>
            <person name="Ling A."/>
            <person name="Lombard V."/>
            <person name="Lucas S."/>
            <person name="Lundell T."/>
            <person name="Martin R."/>
            <person name="McLaughlin D.J."/>
            <person name="Morgenstern I."/>
            <person name="Morin E."/>
            <person name="Murat C."/>
            <person name="Nagy L.G."/>
            <person name="Nolan M."/>
            <person name="Ohm R.A."/>
            <person name="Patyshakuliyeva A."/>
            <person name="Rokas A."/>
            <person name="Ruiz-Duenas F.J."/>
            <person name="Sabat G."/>
            <person name="Salamov A."/>
            <person name="Samejima M."/>
            <person name="Schmutz J."/>
            <person name="Slot J.C."/>
            <person name="St John F."/>
            <person name="Stenlid J."/>
            <person name="Sun H."/>
            <person name="Sun S."/>
            <person name="Syed K."/>
            <person name="Tsang A."/>
            <person name="Wiebenga A."/>
            <person name="Young D."/>
            <person name="Pisabarro A."/>
            <person name="Eastwood D.C."/>
            <person name="Martin F."/>
            <person name="Cullen D."/>
            <person name="Grigoriev I.V."/>
            <person name="Hibbett D.S."/>
        </authorList>
    </citation>
    <scope>NUCLEOTIDE SEQUENCE [LARGE SCALE GENOMIC DNA]</scope>
    <source>
        <strain evidence="2 3">DJM-731 SS1</strain>
    </source>
</reference>
<gene>
    <name evidence="2" type="ORF">DACRYDRAFT_23749</name>
</gene>
<dbReference type="AlphaFoldDB" id="M5FU67"/>
<proteinExistence type="predicted"/>
<evidence type="ECO:0000313" key="2">
    <source>
        <dbReference type="EMBL" id="EJT99718.1"/>
    </source>
</evidence>
<evidence type="ECO:0000256" key="1">
    <source>
        <dbReference type="SAM" id="MobiDB-lite"/>
    </source>
</evidence>
<keyword evidence="3" id="KW-1185">Reference proteome</keyword>
<accession>M5FU67</accession>
<feature type="compositionally biased region" description="Polar residues" evidence="1">
    <location>
        <begin position="24"/>
        <end position="35"/>
    </location>
</feature>
<evidence type="ECO:0000313" key="3">
    <source>
        <dbReference type="Proteomes" id="UP000030653"/>
    </source>
</evidence>
<dbReference type="EMBL" id="JH795869">
    <property type="protein sequence ID" value="EJT99718.1"/>
    <property type="molecule type" value="Genomic_DNA"/>
</dbReference>
<organism evidence="2 3">
    <name type="scientific">Dacryopinax primogenitus (strain DJM 731)</name>
    <name type="common">Brown rot fungus</name>
    <dbReference type="NCBI Taxonomy" id="1858805"/>
    <lineage>
        <taxon>Eukaryota</taxon>
        <taxon>Fungi</taxon>
        <taxon>Dikarya</taxon>
        <taxon>Basidiomycota</taxon>
        <taxon>Agaricomycotina</taxon>
        <taxon>Dacrymycetes</taxon>
        <taxon>Dacrymycetales</taxon>
        <taxon>Dacrymycetaceae</taxon>
        <taxon>Dacryopinax</taxon>
    </lineage>
</organism>
<dbReference type="GeneID" id="63688433"/>
<protein>
    <submittedName>
        <fullName evidence="2">Uncharacterized protein</fullName>
    </submittedName>
</protein>
<dbReference type="RefSeq" id="XP_040626616.1">
    <property type="nucleotide sequence ID" value="XM_040773371.1"/>
</dbReference>
<dbReference type="Proteomes" id="UP000030653">
    <property type="component" value="Unassembled WGS sequence"/>
</dbReference>
<feature type="region of interest" description="Disordered" evidence="1">
    <location>
        <begin position="20"/>
        <end position="51"/>
    </location>
</feature>
<name>M5FU67_DACPD</name>
<dbReference type="HOGENOM" id="CLU_3106297_0_0_1"/>